<protein>
    <submittedName>
        <fullName evidence="1">Uncharacterized protein</fullName>
    </submittedName>
</protein>
<comment type="caution">
    <text evidence="1">The sequence shown here is derived from an EMBL/GenBank/DDBJ whole genome shotgun (WGS) entry which is preliminary data.</text>
</comment>
<name>A0AAV4S1M4_9ARAC</name>
<reference evidence="1 2" key="1">
    <citation type="submission" date="2021-06" db="EMBL/GenBank/DDBJ databases">
        <title>Caerostris darwini draft genome.</title>
        <authorList>
            <person name="Kono N."/>
            <person name="Arakawa K."/>
        </authorList>
    </citation>
    <scope>NUCLEOTIDE SEQUENCE [LARGE SCALE GENOMIC DNA]</scope>
</reference>
<proteinExistence type="predicted"/>
<evidence type="ECO:0000313" key="1">
    <source>
        <dbReference type="EMBL" id="GIY26486.1"/>
    </source>
</evidence>
<dbReference type="Proteomes" id="UP001054837">
    <property type="component" value="Unassembled WGS sequence"/>
</dbReference>
<organism evidence="1 2">
    <name type="scientific">Caerostris darwini</name>
    <dbReference type="NCBI Taxonomy" id="1538125"/>
    <lineage>
        <taxon>Eukaryota</taxon>
        <taxon>Metazoa</taxon>
        <taxon>Ecdysozoa</taxon>
        <taxon>Arthropoda</taxon>
        <taxon>Chelicerata</taxon>
        <taxon>Arachnida</taxon>
        <taxon>Araneae</taxon>
        <taxon>Araneomorphae</taxon>
        <taxon>Entelegynae</taxon>
        <taxon>Araneoidea</taxon>
        <taxon>Araneidae</taxon>
        <taxon>Caerostris</taxon>
    </lineage>
</organism>
<sequence>MHLWDIYREKKAGEVQRGCLKTRLAYCSSIDTLQPVPPTPHSLPLDLLPFSVGYRNTGFAISRKYDSFEKVASPRWGVFDLINDFLVAFQLAV</sequence>
<dbReference type="EMBL" id="BPLQ01006946">
    <property type="protein sequence ID" value="GIY26486.1"/>
    <property type="molecule type" value="Genomic_DNA"/>
</dbReference>
<gene>
    <name evidence="1" type="ORF">CDAR_223751</name>
</gene>
<evidence type="ECO:0000313" key="2">
    <source>
        <dbReference type="Proteomes" id="UP001054837"/>
    </source>
</evidence>
<accession>A0AAV4S1M4</accession>
<keyword evidence="2" id="KW-1185">Reference proteome</keyword>
<dbReference type="AlphaFoldDB" id="A0AAV4S1M4"/>